<gene>
    <name evidence="1" type="ORF">ELQ90_16185</name>
</gene>
<dbReference type="Proteomes" id="UP000288547">
    <property type="component" value="Unassembled WGS sequence"/>
</dbReference>
<dbReference type="RefSeq" id="WP_133425026.1">
    <property type="nucleotide sequence ID" value="NZ_RZNB01000009.1"/>
</dbReference>
<evidence type="ECO:0000313" key="1">
    <source>
        <dbReference type="EMBL" id="RWZ46160.1"/>
    </source>
</evidence>
<name>A0A444PPB1_9MICO</name>
<evidence type="ECO:0000313" key="2">
    <source>
        <dbReference type="Proteomes" id="UP000288547"/>
    </source>
</evidence>
<organism evidence="1 2">
    <name type="scientific">Labedella phragmitis</name>
    <dbReference type="NCBI Taxonomy" id="2498849"/>
    <lineage>
        <taxon>Bacteria</taxon>
        <taxon>Bacillati</taxon>
        <taxon>Actinomycetota</taxon>
        <taxon>Actinomycetes</taxon>
        <taxon>Micrococcales</taxon>
        <taxon>Microbacteriaceae</taxon>
        <taxon>Labedella</taxon>
    </lineage>
</organism>
<protein>
    <recommendedName>
        <fullName evidence="3">DUF222 domain-containing protein</fullName>
    </recommendedName>
</protein>
<dbReference type="EMBL" id="RZNB01000009">
    <property type="protein sequence ID" value="RWZ46160.1"/>
    <property type="molecule type" value="Genomic_DNA"/>
</dbReference>
<proteinExistence type="predicted"/>
<dbReference type="AlphaFoldDB" id="A0A444PPB1"/>
<comment type="caution">
    <text evidence="1">The sequence shown here is derived from an EMBL/GenBank/DDBJ whole genome shotgun (WGS) entry which is preliminary data.</text>
</comment>
<sequence length="125" mass="12916">MGEHETQLRVAIAHAVDELVAPLGALVPGRLSGDDYLTLLSEVESLGRVVDALRHRLAGDARSRAGGPVDTFGQLGHATAEEGLAALTGVSVVTAKNRIRVGEAVTPMLSPTGSVLAPTHRHIAA</sequence>
<feature type="non-terminal residue" evidence="1">
    <location>
        <position position="125"/>
    </location>
</feature>
<reference evidence="1 2" key="1">
    <citation type="submission" date="2018-12" db="EMBL/GenBank/DDBJ databases">
        <authorList>
            <person name="Li F."/>
        </authorList>
    </citation>
    <scope>NUCLEOTIDE SEQUENCE [LARGE SCALE GENOMIC DNA]</scope>
    <source>
        <strain evidence="1 2">11W25H-1</strain>
    </source>
</reference>
<evidence type="ECO:0008006" key="3">
    <source>
        <dbReference type="Google" id="ProtNLM"/>
    </source>
</evidence>
<accession>A0A444PPB1</accession>
<keyword evidence="2" id="KW-1185">Reference proteome</keyword>
<dbReference type="OrthoDB" id="5129874at2"/>